<dbReference type="AlphaFoldDB" id="A0A232F0I8"/>
<gene>
    <name evidence="1" type="ORF">TSAR_009694</name>
</gene>
<accession>A0A232F0I8</accession>
<sequence length="58" mass="6335">IFCYPIRLVFLTSPVSAGARGGSPVLTEIALLAAIVPMRPSRNPGSLLHRQNRRACCW</sequence>
<proteinExistence type="predicted"/>
<dbReference type="Proteomes" id="UP000215335">
    <property type="component" value="Unassembled WGS sequence"/>
</dbReference>
<reference evidence="1 2" key="1">
    <citation type="journal article" date="2017" name="Curr. Biol.">
        <title>The Evolution of Venom by Co-option of Single-Copy Genes.</title>
        <authorList>
            <person name="Martinson E.O."/>
            <person name="Mrinalini"/>
            <person name="Kelkar Y.D."/>
            <person name="Chang C.H."/>
            <person name="Werren J.H."/>
        </authorList>
    </citation>
    <scope>NUCLEOTIDE SEQUENCE [LARGE SCALE GENOMIC DNA]</scope>
    <source>
        <strain evidence="1 2">Alberta</strain>
        <tissue evidence="1">Whole body</tissue>
    </source>
</reference>
<protein>
    <submittedName>
        <fullName evidence="1">Uncharacterized protein</fullName>
    </submittedName>
</protein>
<evidence type="ECO:0000313" key="2">
    <source>
        <dbReference type="Proteomes" id="UP000215335"/>
    </source>
</evidence>
<dbReference type="EMBL" id="NNAY01001452">
    <property type="protein sequence ID" value="OXU23928.1"/>
    <property type="molecule type" value="Genomic_DNA"/>
</dbReference>
<comment type="caution">
    <text evidence="1">The sequence shown here is derived from an EMBL/GenBank/DDBJ whole genome shotgun (WGS) entry which is preliminary data.</text>
</comment>
<feature type="non-terminal residue" evidence="1">
    <location>
        <position position="1"/>
    </location>
</feature>
<name>A0A232F0I8_9HYME</name>
<evidence type="ECO:0000313" key="1">
    <source>
        <dbReference type="EMBL" id="OXU23928.1"/>
    </source>
</evidence>
<organism evidence="1 2">
    <name type="scientific">Trichomalopsis sarcophagae</name>
    <dbReference type="NCBI Taxonomy" id="543379"/>
    <lineage>
        <taxon>Eukaryota</taxon>
        <taxon>Metazoa</taxon>
        <taxon>Ecdysozoa</taxon>
        <taxon>Arthropoda</taxon>
        <taxon>Hexapoda</taxon>
        <taxon>Insecta</taxon>
        <taxon>Pterygota</taxon>
        <taxon>Neoptera</taxon>
        <taxon>Endopterygota</taxon>
        <taxon>Hymenoptera</taxon>
        <taxon>Apocrita</taxon>
        <taxon>Proctotrupomorpha</taxon>
        <taxon>Chalcidoidea</taxon>
        <taxon>Pteromalidae</taxon>
        <taxon>Pteromalinae</taxon>
        <taxon>Trichomalopsis</taxon>
    </lineage>
</organism>
<keyword evidence="2" id="KW-1185">Reference proteome</keyword>